<accession>A0A2N3II96</accession>
<feature type="transmembrane region" description="Helical" evidence="1">
    <location>
        <begin position="231"/>
        <end position="252"/>
    </location>
</feature>
<feature type="transmembrane region" description="Helical" evidence="1">
    <location>
        <begin position="47"/>
        <end position="69"/>
    </location>
</feature>
<dbReference type="InterPro" id="IPR018750">
    <property type="entry name" value="DUF2306_membrane"/>
</dbReference>
<reference evidence="2 3" key="1">
    <citation type="submission" date="2017-06" db="EMBL/GenBank/DDBJ databases">
        <title>Raineya orbicola gen. nov., sp. nov. a slightly thermophilic bacterium of the phylum Bacteroidetes and the description of Raineyaceae fam. nov.</title>
        <authorList>
            <person name="Albuquerque L."/>
            <person name="Polonia A.R.M."/>
            <person name="Barroso C."/>
            <person name="Froufe H.J.C."/>
            <person name="Lage O."/>
            <person name="Lobo-Da-Cunha A."/>
            <person name="Egas C."/>
            <person name="Da Costa M.S."/>
        </authorList>
    </citation>
    <scope>NUCLEOTIDE SEQUENCE [LARGE SCALE GENOMIC DNA]</scope>
    <source>
        <strain evidence="2 3">SPSPC-11</strain>
    </source>
</reference>
<keyword evidence="3" id="KW-1185">Reference proteome</keyword>
<keyword evidence="1" id="KW-0472">Membrane</keyword>
<dbReference type="OrthoDB" id="195502at2"/>
<evidence type="ECO:0000313" key="2">
    <source>
        <dbReference type="EMBL" id="PKQ70062.1"/>
    </source>
</evidence>
<protein>
    <submittedName>
        <fullName evidence="2">Putative membrane protein</fullName>
    </submittedName>
</protein>
<feature type="transmembrane region" description="Helical" evidence="1">
    <location>
        <begin position="161"/>
        <end position="179"/>
    </location>
</feature>
<feature type="transmembrane region" description="Helical" evidence="1">
    <location>
        <begin position="95"/>
        <end position="116"/>
    </location>
</feature>
<proteinExistence type="predicted"/>
<feature type="transmembrane region" description="Helical" evidence="1">
    <location>
        <begin position="137"/>
        <end position="155"/>
    </location>
</feature>
<name>A0A2N3II96_9BACT</name>
<feature type="transmembrane region" description="Helical" evidence="1">
    <location>
        <begin position="20"/>
        <end position="40"/>
    </location>
</feature>
<feature type="transmembrane region" description="Helical" evidence="1">
    <location>
        <begin position="200"/>
        <end position="219"/>
    </location>
</feature>
<keyword evidence="1" id="KW-1133">Transmembrane helix</keyword>
<dbReference type="Pfam" id="PF10067">
    <property type="entry name" value="DUF2306"/>
    <property type="match status" value="1"/>
</dbReference>
<gene>
    <name evidence="2" type="ORF">Rain11_0866</name>
</gene>
<organism evidence="2 3">
    <name type="scientific">Raineya orbicola</name>
    <dbReference type="NCBI Taxonomy" id="2016530"/>
    <lineage>
        <taxon>Bacteria</taxon>
        <taxon>Pseudomonadati</taxon>
        <taxon>Bacteroidota</taxon>
        <taxon>Cytophagia</taxon>
        <taxon>Cytophagales</taxon>
        <taxon>Raineyaceae</taxon>
        <taxon>Raineya</taxon>
    </lineage>
</organism>
<dbReference type="EMBL" id="NKXO01000011">
    <property type="protein sequence ID" value="PKQ70062.1"/>
    <property type="molecule type" value="Genomic_DNA"/>
</dbReference>
<dbReference type="RefSeq" id="WP_101358131.1">
    <property type="nucleotide sequence ID" value="NZ_NKXO01000011.1"/>
</dbReference>
<sequence length="263" mass="31432">MNLIFYYFKHEWATITQSQFFSVYWLLVIVACVVLFPLLWKEKWAWLKIFATFCVFYFTYRMLLITLPYTSWELQIDFLLTKYEILFKREAWQRYLYMSVFYAHIFTSPLVLLAGATQFSRNLMFENAVWHRNIGKLYVAVILFVSAPAGLVMSFYANGNLVSKVSFTILTIIWWIFTWQAYRKALQRKWIEHANFMLRSYALTFSAITLRLYMFAIGYFKLLDSWNSTEIYVMLSVMSWLPNLAIVEILIASQISKKLMKKL</sequence>
<comment type="caution">
    <text evidence="2">The sequence shown here is derived from an EMBL/GenBank/DDBJ whole genome shotgun (WGS) entry which is preliminary data.</text>
</comment>
<keyword evidence="1" id="KW-0812">Transmembrane</keyword>
<evidence type="ECO:0000256" key="1">
    <source>
        <dbReference type="SAM" id="Phobius"/>
    </source>
</evidence>
<dbReference type="Proteomes" id="UP000233387">
    <property type="component" value="Unassembled WGS sequence"/>
</dbReference>
<dbReference type="AlphaFoldDB" id="A0A2N3II96"/>
<evidence type="ECO:0000313" key="3">
    <source>
        <dbReference type="Proteomes" id="UP000233387"/>
    </source>
</evidence>